<evidence type="ECO:0000313" key="1">
    <source>
        <dbReference type="EMBL" id="MEE1876553.1"/>
    </source>
</evidence>
<proteinExistence type="predicted"/>
<accession>A0ABU7GBT4</accession>
<organism evidence="1 2">
    <name type="scientific">Altererythrobacter litoralis</name>
    <dbReference type="NCBI Taxonomy" id="3113904"/>
    <lineage>
        <taxon>Bacteria</taxon>
        <taxon>Pseudomonadati</taxon>
        <taxon>Pseudomonadota</taxon>
        <taxon>Alphaproteobacteria</taxon>
        <taxon>Sphingomonadales</taxon>
        <taxon>Erythrobacteraceae</taxon>
        <taxon>Altererythrobacter</taxon>
    </lineage>
</organism>
<sequence>MRAGFAALDAQAQERVRALLPHHDAAILWEGEVAASGFNEDNHLPFGKAINVYGQGIPP</sequence>
<comment type="caution">
    <text evidence="1">The sequence shown here is derived from an EMBL/GenBank/DDBJ whole genome shotgun (WGS) entry which is preliminary data.</text>
</comment>
<gene>
    <name evidence="1" type="ORF">VRS74_02490</name>
</gene>
<name>A0ABU7GBT4_9SPHN</name>
<keyword evidence="2" id="KW-1185">Reference proteome</keyword>
<protein>
    <submittedName>
        <fullName evidence="1">Uncharacterized protein</fullName>
    </submittedName>
</protein>
<reference evidence="1 2" key="1">
    <citation type="submission" date="2024-01" db="EMBL/GenBank/DDBJ databases">
        <title>The genome sequence of Erythrobacteraceae sp. strain 1XM1-14.</title>
        <authorList>
            <person name="Liu Y."/>
        </authorList>
    </citation>
    <scope>NUCLEOTIDE SEQUENCE [LARGE SCALE GENOMIC DNA]</scope>
    <source>
        <strain evidence="1 2">1XM1-14</strain>
    </source>
</reference>
<evidence type="ECO:0000313" key="2">
    <source>
        <dbReference type="Proteomes" id="UP001343492"/>
    </source>
</evidence>
<dbReference type="Proteomes" id="UP001343492">
    <property type="component" value="Unassembled WGS sequence"/>
</dbReference>
<dbReference type="RefSeq" id="WP_354143660.1">
    <property type="nucleotide sequence ID" value="NZ_JAZDQV010000002.1"/>
</dbReference>
<dbReference type="EMBL" id="JAZDQV010000002">
    <property type="protein sequence ID" value="MEE1876553.1"/>
    <property type="molecule type" value="Genomic_DNA"/>
</dbReference>